<evidence type="ECO:0000313" key="1">
    <source>
        <dbReference type="EMBL" id="MBS1011597.1"/>
    </source>
</evidence>
<evidence type="ECO:0000313" key="2">
    <source>
        <dbReference type="Proteomes" id="UP000676478"/>
    </source>
</evidence>
<organism evidence="1 2">
    <name type="scientific">Levilactobacillus brevis</name>
    <name type="common">Lactobacillus brevis</name>
    <dbReference type="NCBI Taxonomy" id="1580"/>
    <lineage>
        <taxon>Bacteria</taxon>
        <taxon>Bacillati</taxon>
        <taxon>Bacillota</taxon>
        <taxon>Bacilli</taxon>
        <taxon>Lactobacillales</taxon>
        <taxon>Lactobacillaceae</taxon>
        <taxon>Levilactobacillus</taxon>
    </lineage>
</organism>
<dbReference type="Proteomes" id="UP000676478">
    <property type="component" value="Unassembled WGS sequence"/>
</dbReference>
<dbReference type="AlphaFoldDB" id="A0AA41ERL0"/>
<dbReference type="EMBL" id="JAERKF010000018">
    <property type="protein sequence ID" value="MBS1011597.1"/>
    <property type="molecule type" value="Genomic_DNA"/>
</dbReference>
<comment type="caution">
    <text evidence="1">The sequence shown here is derived from an EMBL/GenBank/DDBJ whole genome shotgun (WGS) entry which is preliminary data.</text>
</comment>
<proteinExistence type="predicted"/>
<dbReference type="GO" id="GO:0003677">
    <property type="term" value="F:DNA binding"/>
    <property type="evidence" value="ECO:0007669"/>
    <property type="project" value="InterPro"/>
</dbReference>
<protein>
    <submittedName>
        <fullName evidence="1">Uncharacterized protein</fullName>
    </submittedName>
</protein>
<dbReference type="InterPro" id="IPR010982">
    <property type="entry name" value="Lambda_DNA-bd_dom_sf"/>
</dbReference>
<name>A0AA41ERL0_LEVBR</name>
<dbReference type="SUPFAM" id="SSF47413">
    <property type="entry name" value="lambda repressor-like DNA-binding domains"/>
    <property type="match status" value="1"/>
</dbReference>
<sequence>MGKTYKPLDEKLLSTGLRMNYIANKMGIDISYLYKLRVNPSNISAIQLDKMANSTGIDFLVLLSVVKKFNREVDKLAS</sequence>
<gene>
    <name evidence="1" type="ORF">JK167_12270</name>
</gene>
<reference evidence="1" key="2">
    <citation type="submission" date="2022-09" db="EMBL/GenBank/DDBJ databases">
        <title>Genome-inferred correspondence between phylogeny and metabolic traits in the wild Drosophila gut microbiome.</title>
        <authorList>
            <person name="Bueno E."/>
            <person name="Blow F."/>
            <person name="Douglas A.E."/>
        </authorList>
    </citation>
    <scope>NUCLEOTIDE SEQUENCE</scope>
    <source>
        <strain evidence="1">Dm-2019-70</strain>
    </source>
</reference>
<reference evidence="1" key="1">
    <citation type="submission" date="2020-12" db="EMBL/GenBank/DDBJ databases">
        <authorList>
            <person name="Mcmullen J.G."/>
        </authorList>
    </citation>
    <scope>NUCLEOTIDE SEQUENCE</scope>
    <source>
        <strain evidence="1">Dm-2019-70</strain>
    </source>
</reference>
<dbReference type="RefSeq" id="WP_211756827.1">
    <property type="nucleotide sequence ID" value="NZ_JAERKF010000018.1"/>
</dbReference>
<accession>A0AA41ERL0</accession>